<dbReference type="InterPro" id="IPR036291">
    <property type="entry name" value="NAD(P)-bd_dom_sf"/>
</dbReference>
<keyword evidence="5" id="KW-1185">Reference proteome</keyword>
<evidence type="ECO:0000256" key="2">
    <source>
        <dbReference type="ARBA" id="ARBA00023002"/>
    </source>
</evidence>
<accession>A0A8K0WBQ4</accession>
<dbReference type="AlphaFoldDB" id="A0A8K0WBQ4"/>
<dbReference type="PANTHER" id="PTHR47706:SF2">
    <property type="entry name" value="ISOFLAVONE REDUCTASE FAMILY PROTEIN (AFU_ORTHOLOGUE AFUA_2G05290)"/>
    <property type="match status" value="1"/>
</dbReference>
<evidence type="ECO:0000259" key="3">
    <source>
        <dbReference type="Pfam" id="PF05368"/>
    </source>
</evidence>
<proteinExistence type="predicted"/>
<evidence type="ECO:0000313" key="5">
    <source>
        <dbReference type="Proteomes" id="UP000813427"/>
    </source>
</evidence>
<dbReference type="Gene3D" id="3.40.50.720">
    <property type="entry name" value="NAD(P)-binding Rossmann-like Domain"/>
    <property type="match status" value="1"/>
</dbReference>
<dbReference type="PANTHER" id="PTHR47706">
    <property type="entry name" value="NMRA-LIKE FAMILY PROTEIN"/>
    <property type="match status" value="1"/>
</dbReference>
<name>A0A8K0WBQ4_9HYPO</name>
<dbReference type="Pfam" id="PF05368">
    <property type="entry name" value="NmrA"/>
    <property type="match status" value="1"/>
</dbReference>
<keyword evidence="2" id="KW-0560">Oxidoreductase</keyword>
<dbReference type="GO" id="GO:0016491">
    <property type="term" value="F:oxidoreductase activity"/>
    <property type="evidence" value="ECO:0007669"/>
    <property type="project" value="UniProtKB-KW"/>
</dbReference>
<dbReference type="OrthoDB" id="419598at2759"/>
<sequence>MPTLALAGGTSPSLGRAIFTAILDDAGLSQWDVVILSRSDRIPAWLRAVDEEAKRYSIHVVNYLSIDSLVTALNGVDTVVSLTSAFDGTQAQIQINLLHAAVKAGCRRYAPSQWGYGYKAREEIGILRHEFHGVLEECIKHKDRIEFANFNQGSFMNYIGHGIFPMPEPILDEASSLKQLREGRGYKRGEDAACQGLQRQGPLSDTSGAFLIGMRNGIAELPLRDDGKWPRITFTAIRDVGRFVAAALNLQKWEIEMSMVGETLTMGELLAHAEDVAQRKMHVKVLKREDLEKKLATTPHDDFMGLMWTEFHLAYIRDQDDEAVLQPVLNRLCPQVKPIGVREYMEKHWNKDL</sequence>
<dbReference type="SUPFAM" id="SSF51735">
    <property type="entry name" value="NAD(P)-binding Rossmann-fold domains"/>
    <property type="match status" value="1"/>
</dbReference>
<evidence type="ECO:0000256" key="1">
    <source>
        <dbReference type="ARBA" id="ARBA00022857"/>
    </source>
</evidence>
<feature type="domain" description="NmrA-like" evidence="3">
    <location>
        <begin position="66"/>
        <end position="115"/>
    </location>
</feature>
<dbReference type="EMBL" id="JAGPXF010000004">
    <property type="protein sequence ID" value="KAH7245271.1"/>
    <property type="molecule type" value="Genomic_DNA"/>
</dbReference>
<dbReference type="InterPro" id="IPR051609">
    <property type="entry name" value="NmrA/Isoflavone_reductase-like"/>
</dbReference>
<gene>
    <name evidence="4" type="ORF">BKA59DRAFT_544591</name>
</gene>
<protein>
    <recommendedName>
        <fullName evidence="3">NmrA-like domain-containing protein</fullName>
    </recommendedName>
</protein>
<organism evidence="4 5">
    <name type="scientific">Fusarium tricinctum</name>
    <dbReference type="NCBI Taxonomy" id="61284"/>
    <lineage>
        <taxon>Eukaryota</taxon>
        <taxon>Fungi</taxon>
        <taxon>Dikarya</taxon>
        <taxon>Ascomycota</taxon>
        <taxon>Pezizomycotina</taxon>
        <taxon>Sordariomycetes</taxon>
        <taxon>Hypocreomycetidae</taxon>
        <taxon>Hypocreales</taxon>
        <taxon>Nectriaceae</taxon>
        <taxon>Fusarium</taxon>
        <taxon>Fusarium tricinctum species complex</taxon>
    </lineage>
</organism>
<comment type="caution">
    <text evidence="4">The sequence shown here is derived from an EMBL/GenBank/DDBJ whole genome shotgun (WGS) entry which is preliminary data.</text>
</comment>
<evidence type="ECO:0000313" key="4">
    <source>
        <dbReference type="EMBL" id="KAH7245271.1"/>
    </source>
</evidence>
<dbReference type="InterPro" id="IPR008030">
    <property type="entry name" value="NmrA-like"/>
</dbReference>
<dbReference type="Proteomes" id="UP000813427">
    <property type="component" value="Unassembled WGS sequence"/>
</dbReference>
<reference evidence="4" key="1">
    <citation type="journal article" date="2021" name="Nat. Commun.">
        <title>Genetic determinants of endophytism in the Arabidopsis root mycobiome.</title>
        <authorList>
            <person name="Mesny F."/>
            <person name="Miyauchi S."/>
            <person name="Thiergart T."/>
            <person name="Pickel B."/>
            <person name="Atanasova L."/>
            <person name="Karlsson M."/>
            <person name="Huettel B."/>
            <person name="Barry K.W."/>
            <person name="Haridas S."/>
            <person name="Chen C."/>
            <person name="Bauer D."/>
            <person name="Andreopoulos W."/>
            <person name="Pangilinan J."/>
            <person name="LaButti K."/>
            <person name="Riley R."/>
            <person name="Lipzen A."/>
            <person name="Clum A."/>
            <person name="Drula E."/>
            <person name="Henrissat B."/>
            <person name="Kohler A."/>
            <person name="Grigoriev I.V."/>
            <person name="Martin F.M."/>
            <person name="Hacquard S."/>
        </authorList>
    </citation>
    <scope>NUCLEOTIDE SEQUENCE</scope>
    <source>
        <strain evidence="4">MPI-SDFR-AT-0068</strain>
    </source>
</reference>
<keyword evidence="1" id="KW-0521">NADP</keyword>